<gene>
    <name evidence="2" type="ORF">Fot_05882</name>
</gene>
<organism evidence="2 3">
    <name type="scientific">Forsythia ovata</name>
    <dbReference type="NCBI Taxonomy" id="205694"/>
    <lineage>
        <taxon>Eukaryota</taxon>
        <taxon>Viridiplantae</taxon>
        <taxon>Streptophyta</taxon>
        <taxon>Embryophyta</taxon>
        <taxon>Tracheophyta</taxon>
        <taxon>Spermatophyta</taxon>
        <taxon>Magnoliopsida</taxon>
        <taxon>eudicotyledons</taxon>
        <taxon>Gunneridae</taxon>
        <taxon>Pentapetalae</taxon>
        <taxon>asterids</taxon>
        <taxon>lamiids</taxon>
        <taxon>Lamiales</taxon>
        <taxon>Oleaceae</taxon>
        <taxon>Forsythieae</taxon>
        <taxon>Forsythia</taxon>
    </lineage>
</organism>
<proteinExistence type="predicted"/>
<sequence>MANKTSSLCRDGGLLSAPVLAPTVEAHEFPKFGCDLAPRNSSTRQLPAPTPCASSPPLNVISAAQAHHCALAPGNTTYPQIEQTLLMERAAERGDSPSRWLSTAMVVKGVELGLLQIWGTRELQQWGLEQESREDHHCGREKTGAGDRSSRGEHNQGEINKSQS</sequence>
<dbReference type="Proteomes" id="UP001604277">
    <property type="component" value="Unassembled WGS sequence"/>
</dbReference>
<comment type="caution">
    <text evidence="2">The sequence shown here is derived from an EMBL/GenBank/DDBJ whole genome shotgun (WGS) entry which is preliminary data.</text>
</comment>
<name>A0ABD1WU82_9LAMI</name>
<evidence type="ECO:0000313" key="3">
    <source>
        <dbReference type="Proteomes" id="UP001604277"/>
    </source>
</evidence>
<reference evidence="3" key="1">
    <citation type="submission" date="2024-07" db="EMBL/GenBank/DDBJ databases">
        <title>Two chromosome-level genome assemblies of Korean endemic species Abeliophyllum distichum and Forsythia ovata (Oleaceae).</title>
        <authorList>
            <person name="Jang H."/>
        </authorList>
    </citation>
    <scope>NUCLEOTIDE SEQUENCE [LARGE SCALE GENOMIC DNA]</scope>
</reference>
<feature type="compositionally biased region" description="Basic and acidic residues" evidence="1">
    <location>
        <begin position="130"/>
        <end position="156"/>
    </location>
</feature>
<protein>
    <submittedName>
        <fullName evidence="2">Uncharacterized protein</fullName>
    </submittedName>
</protein>
<dbReference type="AlphaFoldDB" id="A0ABD1WU82"/>
<accession>A0ABD1WU82</accession>
<evidence type="ECO:0000313" key="2">
    <source>
        <dbReference type="EMBL" id="KAL2552263.1"/>
    </source>
</evidence>
<feature type="region of interest" description="Disordered" evidence="1">
    <location>
        <begin position="128"/>
        <end position="164"/>
    </location>
</feature>
<dbReference type="EMBL" id="JBFOLJ010000002">
    <property type="protein sequence ID" value="KAL2552263.1"/>
    <property type="molecule type" value="Genomic_DNA"/>
</dbReference>
<evidence type="ECO:0000256" key="1">
    <source>
        <dbReference type="SAM" id="MobiDB-lite"/>
    </source>
</evidence>
<keyword evidence="3" id="KW-1185">Reference proteome</keyword>